<gene>
    <name evidence="2" type="ORF">M404DRAFT_27052</name>
</gene>
<dbReference type="Pfam" id="PF08487">
    <property type="entry name" value="VIT"/>
    <property type="match status" value="1"/>
</dbReference>
<dbReference type="PROSITE" id="PS51468">
    <property type="entry name" value="VIT"/>
    <property type="match status" value="1"/>
</dbReference>
<name>A0A0C3NRD2_PISTI</name>
<dbReference type="PANTHER" id="PTHR45737">
    <property type="entry name" value="VON WILLEBRAND FACTOR A DOMAIN-CONTAINING PROTEIN 5A"/>
    <property type="match status" value="1"/>
</dbReference>
<dbReference type="SMART" id="SM00609">
    <property type="entry name" value="VIT"/>
    <property type="match status" value="1"/>
</dbReference>
<dbReference type="PANTHER" id="PTHR45737:SF6">
    <property type="entry name" value="VON WILLEBRAND FACTOR A DOMAIN-CONTAINING PROTEIN 5A"/>
    <property type="match status" value="1"/>
</dbReference>
<reference evidence="2 3" key="1">
    <citation type="submission" date="2014-04" db="EMBL/GenBank/DDBJ databases">
        <authorList>
            <consortium name="DOE Joint Genome Institute"/>
            <person name="Kuo A."/>
            <person name="Kohler A."/>
            <person name="Costa M.D."/>
            <person name="Nagy L.G."/>
            <person name="Floudas D."/>
            <person name="Copeland A."/>
            <person name="Barry K.W."/>
            <person name="Cichocki N."/>
            <person name="Veneault-Fourrey C."/>
            <person name="LaButti K."/>
            <person name="Lindquist E.A."/>
            <person name="Lipzen A."/>
            <person name="Lundell T."/>
            <person name="Morin E."/>
            <person name="Murat C."/>
            <person name="Sun H."/>
            <person name="Tunlid A."/>
            <person name="Henrissat B."/>
            <person name="Grigoriev I.V."/>
            <person name="Hibbett D.S."/>
            <person name="Martin F."/>
            <person name="Nordberg H.P."/>
            <person name="Cantor M.N."/>
            <person name="Hua S.X."/>
        </authorList>
    </citation>
    <scope>NUCLEOTIDE SEQUENCE [LARGE SCALE GENOMIC DNA]</scope>
    <source>
        <strain evidence="2 3">Marx 270</strain>
    </source>
</reference>
<dbReference type="AlphaFoldDB" id="A0A0C3NRD2"/>
<dbReference type="InterPro" id="IPR013694">
    <property type="entry name" value="VIT"/>
</dbReference>
<reference evidence="3" key="2">
    <citation type="submission" date="2015-01" db="EMBL/GenBank/DDBJ databases">
        <title>Evolutionary Origins and Diversification of the Mycorrhizal Mutualists.</title>
        <authorList>
            <consortium name="DOE Joint Genome Institute"/>
            <consortium name="Mycorrhizal Genomics Consortium"/>
            <person name="Kohler A."/>
            <person name="Kuo A."/>
            <person name="Nagy L.G."/>
            <person name="Floudas D."/>
            <person name="Copeland A."/>
            <person name="Barry K.W."/>
            <person name="Cichocki N."/>
            <person name="Veneault-Fourrey C."/>
            <person name="LaButti K."/>
            <person name="Lindquist E.A."/>
            <person name="Lipzen A."/>
            <person name="Lundell T."/>
            <person name="Morin E."/>
            <person name="Murat C."/>
            <person name="Riley R."/>
            <person name="Ohm R."/>
            <person name="Sun H."/>
            <person name="Tunlid A."/>
            <person name="Henrissat B."/>
            <person name="Grigoriev I.V."/>
            <person name="Hibbett D.S."/>
            <person name="Martin F."/>
        </authorList>
    </citation>
    <scope>NUCLEOTIDE SEQUENCE [LARGE SCALE GENOMIC DNA]</scope>
    <source>
        <strain evidence="3">Marx 270</strain>
    </source>
</reference>
<dbReference type="EMBL" id="KN831976">
    <property type="protein sequence ID" value="KIO03410.1"/>
    <property type="molecule type" value="Genomic_DNA"/>
</dbReference>
<accession>A0A0C3NRD2</accession>
<feature type="domain" description="VIT" evidence="1">
    <location>
        <begin position="7"/>
        <end position="137"/>
    </location>
</feature>
<evidence type="ECO:0000313" key="2">
    <source>
        <dbReference type="EMBL" id="KIO03410.1"/>
    </source>
</evidence>
<evidence type="ECO:0000259" key="1">
    <source>
        <dbReference type="PROSITE" id="PS51468"/>
    </source>
</evidence>
<proteinExistence type="predicted"/>
<dbReference type="HOGENOM" id="CLU_047921_0_0_1"/>
<organism evidence="2 3">
    <name type="scientific">Pisolithus tinctorius Marx 270</name>
    <dbReference type="NCBI Taxonomy" id="870435"/>
    <lineage>
        <taxon>Eukaryota</taxon>
        <taxon>Fungi</taxon>
        <taxon>Dikarya</taxon>
        <taxon>Basidiomycota</taxon>
        <taxon>Agaricomycotina</taxon>
        <taxon>Agaricomycetes</taxon>
        <taxon>Agaricomycetidae</taxon>
        <taxon>Boletales</taxon>
        <taxon>Sclerodermatineae</taxon>
        <taxon>Pisolithaceae</taxon>
        <taxon>Pisolithus</taxon>
    </lineage>
</organism>
<dbReference type="STRING" id="870435.A0A0C3NRD2"/>
<dbReference type="Proteomes" id="UP000054217">
    <property type="component" value="Unassembled WGS sequence"/>
</dbReference>
<dbReference type="InParanoid" id="A0A0C3NRD2"/>
<sequence>MALTHAGIVHQPWGQSTLAYLPIEEVIIKAWVVDVSARVVLTQVFKNESENTTARAKYVFPLLERSAVCAFELQHADGRLIVGSVKESEVAEQAFETAVASGRTAALVERVTDDIFAISVGSIPAREQVTTRITFIMDLLDQGLRDHVRLQLPLTIFGRYGPLPAAMVGAASASSTTRVDVNVYVQMSDTIHAIRSLNHPIKVSQHNTHNGRKPQWMSASWASRALVPGDFVLTIYADGLDKPRCFAEIDTESTDGTIGMQLTLVPSFNALRS</sequence>
<protein>
    <recommendedName>
        <fullName evidence="1">VIT domain-containing protein</fullName>
    </recommendedName>
</protein>
<evidence type="ECO:0000313" key="3">
    <source>
        <dbReference type="Proteomes" id="UP000054217"/>
    </source>
</evidence>
<dbReference type="OrthoDB" id="1729737at2759"/>
<keyword evidence="3" id="KW-1185">Reference proteome</keyword>